<comment type="catalytic activity">
    <reaction evidence="1">
        <text>ATP + protein L-histidine = ADP + protein N-phospho-L-histidine.</text>
        <dbReference type="EC" id="2.7.13.3"/>
    </reaction>
</comment>
<organism evidence="7 8">
    <name type="scientific">Colwellia maritima</name>
    <dbReference type="NCBI Taxonomy" id="2912588"/>
    <lineage>
        <taxon>Bacteria</taxon>
        <taxon>Pseudomonadati</taxon>
        <taxon>Pseudomonadota</taxon>
        <taxon>Gammaproteobacteria</taxon>
        <taxon>Alteromonadales</taxon>
        <taxon>Colwelliaceae</taxon>
        <taxon>Colwellia</taxon>
    </lineage>
</organism>
<keyword evidence="7" id="KW-0418">Kinase</keyword>
<feature type="coiled-coil region" evidence="4">
    <location>
        <begin position="235"/>
        <end position="276"/>
    </location>
</feature>
<dbReference type="InterPro" id="IPR003661">
    <property type="entry name" value="HisK_dim/P_dom"/>
</dbReference>
<dbReference type="InterPro" id="IPR036097">
    <property type="entry name" value="HisK_dim/P_sf"/>
</dbReference>
<dbReference type="InterPro" id="IPR004358">
    <property type="entry name" value="Sig_transdc_His_kin-like_C"/>
</dbReference>
<evidence type="ECO:0000313" key="8">
    <source>
        <dbReference type="Proteomes" id="UP001139646"/>
    </source>
</evidence>
<dbReference type="Proteomes" id="UP001139646">
    <property type="component" value="Unassembled WGS sequence"/>
</dbReference>
<evidence type="ECO:0000256" key="5">
    <source>
        <dbReference type="SAM" id="Phobius"/>
    </source>
</evidence>
<protein>
    <recommendedName>
        <fullName evidence="2">histidine kinase</fullName>
        <ecNumber evidence="2">2.7.13.3</ecNumber>
    </recommendedName>
</protein>
<dbReference type="InterPro" id="IPR036890">
    <property type="entry name" value="HATPase_C_sf"/>
</dbReference>
<dbReference type="InterPro" id="IPR003594">
    <property type="entry name" value="HATPase_dom"/>
</dbReference>
<dbReference type="Gene3D" id="1.10.287.130">
    <property type="match status" value="1"/>
</dbReference>
<dbReference type="PANTHER" id="PTHR43065">
    <property type="entry name" value="SENSOR HISTIDINE KINASE"/>
    <property type="match status" value="1"/>
</dbReference>
<evidence type="ECO:0000313" key="7">
    <source>
        <dbReference type="EMBL" id="MCI2283102.1"/>
    </source>
</evidence>
<keyword evidence="5" id="KW-0472">Membrane</keyword>
<dbReference type="InterPro" id="IPR005467">
    <property type="entry name" value="His_kinase_dom"/>
</dbReference>
<dbReference type="SUPFAM" id="SSF47384">
    <property type="entry name" value="Homodimeric domain of signal transducing histidine kinase"/>
    <property type="match status" value="1"/>
</dbReference>
<dbReference type="RefSeq" id="WP_242284294.1">
    <property type="nucleotide sequence ID" value="NZ_JAKKSL010000001.1"/>
</dbReference>
<feature type="transmembrane region" description="Helical" evidence="5">
    <location>
        <begin position="13"/>
        <end position="37"/>
    </location>
</feature>
<dbReference type="Gene3D" id="3.30.565.10">
    <property type="entry name" value="Histidine kinase-like ATPase, C-terminal domain"/>
    <property type="match status" value="1"/>
</dbReference>
<keyword evidence="5" id="KW-1133">Transmembrane helix</keyword>
<accession>A0ABS9WYN2</accession>
<evidence type="ECO:0000256" key="3">
    <source>
        <dbReference type="ARBA" id="ARBA00022553"/>
    </source>
</evidence>
<dbReference type="EC" id="2.7.13.3" evidence="2"/>
<keyword evidence="3" id="KW-0597">Phosphoprotein</keyword>
<dbReference type="PROSITE" id="PS50109">
    <property type="entry name" value="HIS_KIN"/>
    <property type="match status" value="1"/>
</dbReference>
<dbReference type="SUPFAM" id="SSF55874">
    <property type="entry name" value="ATPase domain of HSP90 chaperone/DNA topoisomerase II/histidine kinase"/>
    <property type="match status" value="1"/>
</dbReference>
<keyword evidence="5" id="KW-0812">Transmembrane</keyword>
<keyword evidence="8" id="KW-1185">Reference proteome</keyword>
<dbReference type="PRINTS" id="PR00344">
    <property type="entry name" value="BCTRLSENSOR"/>
</dbReference>
<sequence length="541" mass="60755">MNKKIKVMSNHKFLFGSILGVAFIVLTLILVSTVYIAETQEQSSIERNTQAWANTLAQLSLSYLVENENNALNAELKKLVAPTDINYVHVYKKNDDEQITYFTGYNKNIYFPSIPDKIEQIQTLSSFRYQNDHLELVVKIAQDEITQGYLYIQVSTKHIEDFKRELTFDAVLLLLLGLTLFLLLTIIIKKKINQSITTITESVQAVSHSKNYHHTIKPLSILEFDVLAQNITFLLNKTARQLNKADEKHQQILLENKNLEVKVQTRTDALKESNQELLSTLEKLHQFQGQLVETEKMASLGDMVAGIAHEVNTPIGLGVTASSLLSDRLIEIKQAFEDKSLKSSQLKKFLNQGEENIGIIYRNLERAAKLISGFKKVAVDQSSVDTRVFNVKELIEEVSITLKGKLNKLHIDLNIDCAENLVVESKPGPLNQILLNLILNSIIHGFENRPDGVIEINVIYLSDQLHFSYKDNGNGISESIKTKVFEPFTTTKRGSGGSGLGLHLVYNIVTQALNGHIDFDSSVGVGTTFNITFPALLISEQ</sequence>
<comment type="caution">
    <text evidence="7">The sequence shown here is derived from an EMBL/GenBank/DDBJ whole genome shotgun (WGS) entry which is preliminary data.</text>
</comment>
<evidence type="ECO:0000256" key="1">
    <source>
        <dbReference type="ARBA" id="ARBA00000085"/>
    </source>
</evidence>
<dbReference type="SMART" id="SM00387">
    <property type="entry name" value="HATPase_c"/>
    <property type="match status" value="1"/>
</dbReference>
<proteinExistence type="predicted"/>
<evidence type="ECO:0000259" key="6">
    <source>
        <dbReference type="PROSITE" id="PS50109"/>
    </source>
</evidence>
<feature type="domain" description="Histidine kinase" evidence="6">
    <location>
        <begin position="306"/>
        <end position="537"/>
    </location>
</feature>
<evidence type="ECO:0000256" key="4">
    <source>
        <dbReference type="SAM" id="Coils"/>
    </source>
</evidence>
<evidence type="ECO:0000256" key="2">
    <source>
        <dbReference type="ARBA" id="ARBA00012438"/>
    </source>
</evidence>
<dbReference type="CDD" id="cd00082">
    <property type="entry name" value="HisKA"/>
    <property type="match status" value="1"/>
</dbReference>
<gene>
    <name evidence="7" type="ORF">L3081_06445</name>
</gene>
<dbReference type="GO" id="GO:0016301">
    <property type="term" value="F:kinase activity"/>
    <property type="evidence" value="ECO:0007669"/>
    <property type="project" value="UniProtKB-KW"/>
</dbReference>
<reference evidence="7" key="1">
    <citation type="submission" date="2022-01" db="EMBL/GenBank/DDBJ databases">
        <title>Colwellia maritima, isolated from seawater.</title>
        <authorList>
            <person name="Kristyanto S."/>
            <person name="Jung J."/>
            <person name="Jeon C.O."/>
        </authorList>
    </citation>
    <scope>NUCLEOTIDE SEQUENCE</scope>
    <source>
        <strain evidence="7">MSW7</strain>
    </source>
</reference>
<dbReference type="Pfam" id="PF02518">
    <property type="entry name" value="HATPase_c"/>
    <property type="match status" value="1"/>
</dbReference>
<keyword evidence="4" id="KW-0175">Coiled coil</keyword>
<dbReference type="EMBL" id="JAKKSL010000001">
    <property type="protein sequence ID" value="MCI2283102.1"/>
    <property type="molecule type" value="Genomic_DNA"/>
</dbReference>
<keyword evidence="7" id="KW-0808">Transferase</keyword>
<name>A0ABS9WYN2_9GAMM</name>
<feature type="transmembrane region" description="Helical" evidence="5">
    <location>
        <begin position="166"/>
        <end position="188"/>
    </location>
</feature>